<evidence type="ECO:0000256" key="6">
    <source>
        <dbReference type="HAMAP-Rule" id="MF_00073"/>
    </source>
</evidence>
<comment type="similarity">
    <text evidence="1 6">Belongs to the NusB family.</text>
</comment>
<reference evidence="9" key="1">
    <citation type="submission" date="2020-05" db="EMBL/GenBank/DDBJ databases">
        <title>Nod-independent and nitrogen-fixing Bradyrhizobium aeschynomene sp. nov. isolated from nodules of Aeschynomene indica.</title>
        <authorList>
            <person name="Zhang Z."/>
        </authorList>
    </citation>
    <scope>NUCLEOTIDE SEQUENCE</scope>
    <source>
        <strain evidence="9">83012</strain>
    </source>
</reference>
<feature type="region of interest" description="Disordered" evidence="7">
    <location>
        <begin position="1"/>
        <end position="20"/>
    </location>
</feature>
<evidence type="ECO:0000256" key="1">
    <source>
        <dbReference type="ARBA" id="ARBA00005952"/>
    </source>
</evidence>
<feature type="domain" description="NusB/RsmB/TIM44" evidence="8">
    <location>
        <begin position="26"/>
        <end position="159"/>
    </location>
</feature>
<keyword evidence="2 6" id="KW-0889">Transcription antitermination</keyword>
<dbReference type="Gene3D" id="1.10.940.10">
    <property type="entry name" value="NusB-like"/>
    <property type="match status" value="1"/>
</dbReference>
<keyword evidence="5 6" id="KW-0804">Transcription</keyword>
<evidence type="ECO:0000313" key="9">
    <source>
        <dbReference type="EMBL" id="NPU64689.1"/>
    </source>
</evidence>
<dbReference type="InterPro" id="IPR035926">
    <property type="entry name" value="NusB-like_sf"/>
</dbReference>
<dbReference type="PANTHER" id="PTHR11078:SF3">
    <property type="entry name" value="ANTITERMINATION NUSB DOMAIN-CONTAINING PROTEIN"/>
    <property type="match status" value="1"/>
</dbReference>
<evidence type="ECO:0000256" key="7">
    <source>
        <dbReference type="SAM" id="MobiDB-lite"/>
    </source>
</evidence>
<evidence type="ECO:0000256" key="5">
    <source>
        <dbReference type="ARBA" id="ARBA00023163"/>
    </source>
</evidence>
<evidence type="ECO:0000256" key="4">
    <source>
        <dbReference type="ARBA" id="ARBA00023015"/>
    </source>
</evidence>
<evidence type="ECO:0000256" key="3">
    <source>
        <dbReference type="ARBA" id="ARBA00022884"/>
    </source>
</evidence>
<comment type="caution">
    <text evidence="9">The sequence shown here is derived from an EMBL/GenBank/DDBJ whole genome shotgun (WGS) entry which is preliminary data.</text>
</comment>
<comment type="function">
    <text evidence="6">Involved in transcription antitermination. Required for transcription of ribosomal RNA (rRNA) genes. Binds specifically to the boxA antiterminator sequence of the ribosomal RNA (rrn) operons.</text>
</comment>
<sequence length="169" mass="18864">MAESSNRPFKGPVRANDRKANRRGAARLAAVQALYQMDIAGAGINDVLAEFESHWLGNEVEGEQYLPAEAAFFRDIVSGVVRDQTKIDPVLDTALERGWPLQRIDAILRAVLRAGAYELERRKDIPARVVVSEYVDIAHAFVERDETGMVNAVLEQLARQYRGDEMGPK</sequence>
<dbReference type="Proteomes" id="UP000886476">
    <property type="component" value="Unassembled WGS sequence"/>
</dbReference>
<evidence type="ECO:0000256" key="2">
    <source>
        <dbReference type="ARBA" id="ARBA00022814"/>
    </source>
</evidence>
<dbReference type="NCBIfam" id="TIGR01951">
    <property type="entry name" value="nusB"/>
    <property type="match status" value="1"/>
</dbReference>
<proteinExistence type="inferred from homology"/>
<dbReference type="Pfam" id="PF01029">
    <property type="entry name" value="NusB"/>
    <property type="match status" value="1"/>
</dbReference>
<keyword evidence="4 6" id="KW-0805">Transcription regulation</keyword>
<dbReference type="SUPFAM" id="SSF48013">
    <property type="entry name" value="NusB-like"/>
    <property type="match status" value="1"/>
</dbReference>
<dbReference type="InterPro" id="IPR006027">
    <property type="entry name" value="NusB_RsmB_TIM44"/>
</dbReference>
<keyword evidence="10" id="KW-1185">Reference proteome</keyword>
<protein>
    <recommendedName>
        <fullName evidence="6">Transcription antitermination protein NusB</fullName>
    </recommendedName>
    <alternativeName>
        <fullName evidence="6">Antitermination factor NusB</fullName>
    </alternativeName>
</protein>
<keyword evidence="3 6" id="KW-0694">RNA-binding</keyword>
<evidence type="ECO:0000313" key="10">
    <source>
        <dbReference type="Proteomes" id="UP000886476"/>
    </source>
</evidence>
<dbReference type="PANTHER" id="PTHR11078">
    <property type="entry name" value="N UTILIZATION SUBSTANCE PROTEIN B-RELATED"/>
    <property type="match status" value="1"/>
</dbReference>
<dbReference type="HAMAP" id="MF_00073">
    <property type="entry name" value="NusB"/>
    <property type="match status" value="1"/>
</dbReference>
<gene>
    <name evidence="6 9" type="primary">nusB</name>
    <name evidence="9" type="ORF">HL667_06740</name>
</gene>
<accession>A0ABX2CBQ4</accession>
<dbReference type="InterPro" id="IPR011605">
    <property type="entry name" value="NusB_fam"/>
</dbReference>
<evidence type="ECO:0000259" key="8">
    <source>
        <dbReference type="Pfam" id="PF01029"/>
    </source>
</evidence>
<dbReference type="EMBL" id="JABFDN010000001">
    <property type="protein sequence ID" value="NPU64689.1"/>
    <property type="molecule type" value="Genomic_DNA"/>
</dbReference>
<organism evidence="9 10">
    <name type="scientific">Bradyrhizobium aeschynomenes</name>
    <dbReference type="NCBI Taxonomy" id="2734909"/>
    <lineage>
        <taxon>Bacteria</taxon>
        <taxon>Pseudomonadati</taxon>
        <taxon>Pseudomonadota</taxon>
        <taxon>Alphaproteobacteria</taxon>
        <taxon>Hyphomicrobiales</taxon>
        <taxon>Nitrobacteraceae</taxon>
        <taxon>Bradyrhizobium</taxon>
    </lineage>
</organism>
<dbReference type="RefSeq" id="WP_172109719.1">
    <property type="nucleotide sequence ID" value="NZ_JABFDM010000008.1"/>
</dbReference>
<name>A0ABX2CBQ4_9BRAD</name>